<dbReference type="GO" id="GO:0005886">
    <property type="term" value="C:plasma membrane"/>
    <property type="evidence" value="ECO:0007669"/>
    <property type="project" value="UniProtKB-SubCell"/>
</dbReference>
<dbReference type="EMBL" id="QHHQ01000002">
    <property type="protein sequence ID" value="RAI02345.1"/>
    <property type="molecule type" value="Genomic_DNA"/>
</dbReference>
<reference evidence="8 9" key="1">
    <citation type="submission" date="2018-05" db="EMBL/GenBank/DDBJ databases">
        <title>Acuticoccus sediminis sp. nov., isolated from deep-sea sediment of Indian Ocean.</title>
        <authorList>
            <person name="Liu X."/>
            <person name="Lai Q."/>
            <person name="Du Y."/>
            <person name="Sun F."/>
            <person name="Zhang X."/>
            <person name="Wang S."/>
            <person name="Shao Z."/>
        </authorList>
    </citation>
    <scope>NUCLEOTIDE SEQUENCE [LARGE SCALE GENOMIC DNA]</scope>
    <source>
        <strain evidence="8 9">PTG4-2</strain>
    </source>
</reference>
<feature type="transmembrane region" description="Helical" evidence="7">
    <location>
        <begin position="28"/>
        <end position="53"/>
    </location>
</feature>
<evidence type="ECO:0000256" key="7">
    <source>
        <dbReference type="SAM" id="Phobius"/>
    </source>
</evidence>
<protein>
    <submittedName>
        <fullName evidence="8">Cation:proton antiporter</fullName>
    </submittedName>
</protein>
<name>A0A8B2NR29_9HYPH</name>
<evidence type="ECO:0000256" key="2">
    <source>
        <dbReference type="ARBA" id="ARBA00010388"/>
    </source>
</evidence>
<evidence type="ECO:0000313" key="9">
    <source>
        <dbReference type="Proteomes" id="UP000249590"/>
    </source>
</evidence>
<dbReference type="PANTHER" id="PTHR34583:SF2">
    <property type="entry name" value="ANTIPORTER SUBUNIT MNHC2-RELATED"/>
    <property type="match status" value="1"/>
</dbReference>
<dbReference type="OrthoDB" id="9799219at2"/>
<evidence type="ECO:0000256" key="1">
    <source>
        <dbReference type="ARBA" id="ARBA00004651"/>
    </source>
</evidence>
<comment type="subcellular location">
    <subcellularLocation>
        <location evidence="1">Cell membrane</location>
        <topology evidence="1">Multi-pass membrane protein</topology>
    </subcellularLocation>
</comment>
<dbReference type="AlphaFoldDB" id="A0A8B2NR29"/>
<organism evidence="8 9">
    <name type="scientific">Acuticoccus sediminis</name>
    <dbReference type="NCBI Taxonomy" id="2184697"/>
    <lineage>
        <taxon>Bacteria</taxon>
        <taxon>Pseudomonadati</taxon>
        <taxon>Pseudomonadota</taxon>
        <taxon>Alphaproteobacteria</taxon>
        <taxon>Hyphomicrobiales</taxon>
        <taxon>Amorphaceae</taxon>
        <taxon>Acuticoccus</taxon>
    </lineage>
</organism>
<gene>
    <name evidence="8" type="ORF">DLJ53_13360</name>
</gene>
<dbReference type="InterPro" id="IPR039428">
    <property type="entry name" value="NUOK/Mnh_C1-like"/>
</dbReference>
<keyword evidence="9" id="KW-1185">Reference proteome</keyword>
<evidence type="ECO:0000256" key="6">
    <source>
        <dbReference type="ARBA" id="ARBA00023136"/>
    </source>
</evidence>
<proteinExistence type="inferred from homology"/>
<accession>A0A8B2NR29</accession>
<keyword evidence="4 7" id="KW-0812">Transmembrane</keyword>
<dbReference type="Gene3D" id="1.10.287.3510">
    <property type="match status" value="1"/>
</dbReference>
<comment type="similarity">
    <text evidence="2">Belongs to the CPA3 antiporters (TC 2.A.63) subunit C family.</text>
</comment>
<feature type="transmembrane region" description="Helical" evidence="7">
    <location>
        <begin position="6"/>
        <end position="21"/>
    </location>
</feature>
<dbReference type="PANTHER" id="PTHR34583">
    <property type="entry name" value="ANTIPORTER SUBUNIT MNHC2-RELATED"/>
    <property type="match status" value="1"/>
</dbReference>
<evidence type="ECO:0000256" key="4">
    <source>
        <dbReference type="ARBA" id="ARBA00022692"/>
    </source>
</evidence>
<evidence type="ECO:0000313" key="8">
    <source>
        <dbReference type="EMBL" id="RAI02345.1"/>
    </source>
</evidence>
<comment type="caution">
    <text evidence="8">The sequence shown here is derived from an EMBL/GenBank/DDBJ whole genome shotgun (WGS) entry which is preliminary data.</text>
</comment>
<feature type="transmembrane region" description="Helical" evidence="7">
    <location>
        <begin position="73"/>
        <end position="99"/>
    </location>
</feature>
<keyword evidence="3" id="KW-1003">Cell membrane</keyword>
<keyword evidence="6 7" id="KW-0472">Membrane</keyword>
<dbReference type="InterPro" id="IPR050601">
    <property type="entry name" value="CPA3_antiporter_subunitC"/>
</dbReference>
<evidence type="ECO:0000256" key="3">
    <source>
        <dbReference type="ARBA" id="ARBA00022475"/>
    </source>
</evidence>
<dbReference type="Proteomes" id="UP000249590">
    <property type="component" value="Unassembled WGS sequence"/>
</dbReference>
<keyword evidence="5 7" id="KW-1133">Transmembrane helix</keyword>
<evidence type="ECO:0000256" key="5">
    <source>
        <dbReference type="ARBA" id="ARBA00022989"/>
    </source>
</evidence>
<dbReference type="RefSeq" id="WP_111345887.1">
    <property type="nucleotide sequence ID" value="NZ_JAIWKD010000002.1"/>
</dbReference>
<sequence>MNLVYALAIAAIVGTGVYLVLSRNVMRIILGVSLLSAGTNLLIFLAGGVQATLPPVIEQGSDMLRADSANPLPQALILTAIVIGFALVAFSAALALQLFRTGGTIDTRELTAAEDLGSPFEPKGASHG</sequence>
<dbReference type="Pfam" id="PF00420">
    <property type="entry name" value="Oxidored_q2"/>
    <property type="match status" value="1"/>
</dbReference>